<protein>
    <submittedName>
        <fullName evidence="2">Uncharacterized protein</fullName>
    </submittedName>
</protein>
<organism evidence="2 3">
    <name type="scientific">Papaver atlanticum</name>
    <dbReference type="NCBI Taxonomy" id="357466"/>
    <lineage>
        <taxon>Eukaryota</taxon>
        <taxon>Viridiplantae</taxon>
        <taxon>Streptophyta</taxon>
        <taxon>Embryophyta</taxon>
        <taxon>Tracheophyta</taxon>
        <taxon>Spermatophyta</taxon>
        <taxon>Magnoliopsida</taxon>
        <taxon>Ranunculales</taxon>
        <taxon>Papaveraceae</taxon>
        <taxon>Papaveroideae</taxon>
        <taxon>Papaver</taxon>
    </lineage>
</organism>
<reference evidence="2" key="1">
    <citation type="submission" date="2022-04" db="EMBL/GenBank/DDBJ databases">
        <title>A functionally conserved STORR gene fusion in Papaver species that diverged 16.8 million years ago.</title>
        <authorList>
            <person name="Catania T."/>
        </authorList>
    </citation>
    <scope>NUCLEOTIDE SEQUENCE</scope>
    <source>
        <strain evidence="2">S-188037</strain>
    </source>
</reference>
<dbReference type="GO" id="GO:0005759">
    <property type="term" value="C:mitochondrial matrix"/>
    <property type="evidence" value="ECO:0007669"/>
    <property type="project" value="InterPro"/>
</dbReference>
<dbReference type="Gene3D" id="3.10.280.10">
    <property type="entry name" value="Mitochondrial glycoprotein"/>
    <property type="match status" value="1"/>
</dbReference>
<dbReference type="Pfam" id="PF02330">
    <property type="entry name" value="MAM33"/>
    <property type="match status" value="1"/>
</dbReference>
<name>A0AAD4SPB9_9MAGN</name>
<keyword evidence="3" id="KW-1185">Reference proteome</keyword>
<proteinExistence type="predicted"/>
<feature type="region of interest" description="Disordered" evidence="1">
    <location>
        <begin position="127"/>
        <end position="151"/>
    </location>
</feature>
<accession>A0AAD4SPB9</accession>
<comment type="caution">
    <text evidence="2">The sequence shown here is derived from an EMBL/GenBank/DDBJ whole genome shotgun (WGS) entry which is preliminary data.</text>
</comment>
<dbReference type="SUPFAM" id="SSF54529">
    <property type="entry name" value="Mitochondrial glycoprotein MAM33-like"/>
    <property type="match status" value="1"/>
</dbReference>
<dbReference type="Proteomes" id="UP001202328">
    <property type="component" value="Unassembled WGS sequence"/>
</dbReference>
<evidence type="ECO:0000313" key="2">
    <source>
        <dbReference type="EMBL" id="KAI3915091.1"/>
    </source>
</evidence>
<dbReference type="InterPro" id="IPR003428">
    <property type="entry name" value="MAM33"/>
</dbReference>
<dbReference type="EMBL" id="JAJJMB010009193">
    <property type="protein sequence ID" value="KAI3915091.1"/>
    <property type="molecule type" value="Genomic_DNA"/>
</dbReference>
<dbReference type="PANTHER" id="PTHR10826">
    <property type="entry name" value="COMPLEMENT COMPONENT 1"/>
    <property type="match status" value="1"/>
</dbReference>
<dbReference type="PANTHER" id="PTHR10826:SF41">
    <property type="entry name" value="MITOCHONDRIAL GLYCOPROTEIN FAMILY PROTEIN"/>
    <property type="match status" value="1"/>
</dbReference>
<sequence>MQVRYVNQILINHFYWKVVKSEKDSIFKMVFGFISFVGNNFVNSPSANGLGTTLEYGVIAYRDDFSIDSFCIKYANGLEEENIYYKGPDYAKLDKNLQKEFHRRLKIRGIIPSTTNFLHEYMANRDMYSTDSSSSPPPPTTTPTDQSTPVSVGTRLINDEGIPFDYVIEVYRQRGHPLVSAEDIRNSGKNPKDFVWIPYPYTRSEKLLWIEVPSKGYVLSQSCYCYHCHPLFFLLSILVVWSFGSELEDYGIKDDDSNLFLDGEAYNTNPYSYSNLPPKAFGDPPFFSVEMNKILYPDLKNMTDPKKAWDELGVALKAHDDEMDKILFPDGPPVHTSDSDLEYYQVLYVM</sequence>
<dbReference type="InterPro" id="IPR036561">
    <property type="entry name" value="MAM33_sf"/>
</dbReference>
<dbReference type="AlphaFoldDB" id="A0AAD4SPB9"/>
<gene>
    <name evidence="2" type="ORF">MKW98_011990</name>
</gene>
<evidence type="ECO:0000313" key="3">
    <source>
        <dbReference type="Proteomes" id="UP001202328"/>
    </source>
</evidence>
<evidence type="ECO:0000256" key="1">
    <source>
        <dbReference type="SAM" id="MobiDB-lite"/>
    </source>
</evidence>